<dbReference type="EMBL" id="JAQNDO010000001">
    <property type="protein sequence ID" value="MDC0749941.1"/>
    <property type="molecule type" value="Genomic_DNA"/>
</dbReference>
<evidence type="ECO:0000259" key="1">
    <source>
        <dbReference type="Pfam" id="PF09937"/>
    </source>
</evidence>
<name>A0ABT5F7J8_9BACT</name>
<dbReference type="RefSeq" id="WP_271930467.1">
    <property type="nucleotide sequence ID" value="NZ_JAQNDO010000001.1"/>
</dbReference>
<evidence type="ECO:0000313" key="2">
    <source>
        <dbReference type="EMBL" id="MDC0749941.1"/>
    </source>
</evidence>
<gene>
    <name evidence="2" type="ORF">POL67_51930</name>
</gene>
<keyword evidence="3" id="KW-1185">Reference proteome</keyword>
<proteinExistence type="predicted"/>
<protein>
    <submittedName>
        <fullName evidence="2">DUF2169 domain-containing protein</fullName>
    </submittedName>
</protein>
<feature type="domain" description="DUF2169" evidence="1">
    <location>
        <begin position="14"/>
        <end position="270"/>
    </location>
</feature>
<dbReference type="InterPro" id="IPR018683">
    <property type="entry name" value="DUF2169"/>
</dbReference>
<dbReference type="Pfam" id="PF09937">
    <property type="entry name" value="DUF2169"/>
    <property type="match status" value="1"/>
</dbReference>
<organism evidence="2 3">
    <name type="scientific">Polyangium mundeleinium</name>
    <dbReference type="NCBI Taxonomy" id="2995306"/>
    <lineage>
        <taxon>Bacteria</taxon>
        <taxon>Pseudomonadati</taxon>
        <taxon>Myxococcota</taxon>
        <taxon>Polyangia</taxon>
        <taxon>Polyangiales</taxon>
        <taxon>Polyangiaceae</taxon>
        <taxon>Polyangium</taxon>
    </lineage>
</organism>
<comment type="caution">
    <text evidence="2">The sequence shown here is derived from an EMBL/GenBank/DDBJ whole genome shotgun (WGS) entry which is preliminary data.</text>
</comment>
<dbReference type="Proteomes" id="UP001221411">
    <property type="component" value="Unassembled WGS sequence"/>
</dbReference>
<reference evidence="2 3" key="1">
    <citation type="submission" date="2022-11" db="EMBL/GenBank/DDBJ databases">
        <title>Minimal conservation of predation-associated metabolite biosynthetic gene clusters underscores biosynthetic potential of Myxococcota including descriptions for ten novel species: Archangium lansinium sp. nov., Myxococcus landrumus sp. nov., Nannocystis bai.</title>
        <authorList>
            <person name="Ahearne A."/>
            <person name="Stevens C."/>
            <person name="Dowd S."/>
        </authorList>
    </citation>
    <scope>NUCLEOTIDE SEQUENCE [LARGE SCALE GENOMIC DNA]</scope>
    <source>
        <strain evidence="2 3">RJM3</strain>
    </source>
</reference>
<evidence type="ECO:0000313" key="3">
    <source>
        <dbReference type="Proteomes" id="UP001221411"/>
    </source>
</evidence>
<accession>A0ABT5F7J8</accession>
<sequence length="621" mass="68229">MSFVWQPSAGAYAQTVVVKGTFRLLPGESTLAEAQEAPTEVDRAPYKRKADVVLVGHAYAPGKQPARSWMVRLVVGDLDKSIEVWCDRVIRWQDGALLEGPRVTKVPLTWERAAGGPETSNPVGMRFDAAPDRYDTVPIPNLQPPGMFVSSRADTFVPICFGPIAPEWPRASARLGRLAPGWEGRPFPERCDYEYFQVAPLDQQVAGIRPNERIVLENLHPEHPRLVTSLPNLRPRAVMDRATGEREEVQLFADTLWIDTDRGVCSVVWRGQVGLRHAAEARRIAVWLEGMPLREAAREQQAGVDDEGDVAATMTLVGPLERKAGPVLPFVAGSSRLSEPERKQFVEELSRWARRGSEDGSETLFAPMVRPAGKALPFEGVSEPADDDGDMAKTLPPMAKEPLKSVPLVVPSLPEAPVVEVQVEQEEAPSPLPAPPPMIGPLAKAEMLEVRESPGAQAAVVECGEAERDAPDVAKPAERRLPVEEYPLERCAAIAASIARRKGDYDRILAEEGLTREVWKELDAYWLAAVEVEVDRGGKKMLSAYDEAYVGRLEKERGPITASEYAGLLIAAERRGVDAELRKLGLPEGAMMQIRRVWMGRCVMDLKVGAEVRAAMRVVAG</sequence>